<dbReference type="InterPro" id="IPR019494">
    <property type="entry name" value="FIST_C"/>
</dbReference>
<dbReference type="Pfam" id="PF08495">
    <property type="entry name" value="FIST"/>
    <property type="match status" value="1"/>
</dbReference>
<dbReference type="Pfam" id="PF10442">
    <property type="entry name" value="FIST_C"/>
    <property type="match status" value="1"/>
</dbReference>
<evidence type="ECO:0000256" key="2">
    <source>
        <dbReference type="ARBA" id="ARBA00022475"/>
    </source>
</evidence>
<comment type="subcellular location">
    <subcellularLocation>
        <location evidence="1">Cell membrane</location>
        <topology evidence="1">Multi-pass membrane protein</topology>
    </subcellularLocation>
</comment>
<sequence>MSSNAESESTAPIRSAYAAGDNWQVAAGALVRRLGALDQGYRLGILYVTPPFAAYLKDMEIFLRQSTGVPHWVGTVGHGVIATGMEAVEVPAMAAMVLPIAEDAFRVFDGVEEETDGVTRAHADWLATTTAPLIVAHADGANAYVPGLIRDLVEETDGYLVGGLACASGSAAQLADGPTGGGLSGVMIAPERTPLQTALTQGCSPIGPVHAVTRAEGPVILELDDRPALEVFKRDIGEPLASNLQDCAGRIFSALPVPGSDRRDYMVRPLTGIDMGHGAIAIGQAVSAGDKVLFCRRGTEAAVEDMRGMLADLKRRVGGRPVRGGLYVSCAARGPHQFRAPEREHQLIAECFGDIPLVGFFANGEISRDRLYGYTGVLTLFF</sequence>
<name>A0A8J7V330_9PROT</name>
<proteinExistence type="predicted"/>
<comment type="caution">
    <text evidence="8">The sequence shown here is derived from an EMBL/GenBank/DDBJ whole genome shotgun (WGS) entry which is preliminary data.</text>
</comment>
<protein>
    <submittedName>
        <fullName evidence="8">FIST C-terminal domain-containing protein</fullName>
    </submittedName>
</protein>
<evidence type="ECO:0000256" key="3">
    <source>
        <dbReference type="ARBA" id="ARBA00022692"/>
    </source>
</evidence>
<dbReference type="PIRSF" id="PIRSF018953">
    <property type="entry name" value="UCP018953"/>
    <property type="match status" value="1"/>
</dbReference>
<dbReference type="InterPro" id="IPR013702">
    <property type="entry name" value="FIST_domain_N"/>
</dbReference>
<evidence type="ECO:0000256" key="4">
    <source>
        <dbReference type="ARBA" id="ARBA00022989"/>
    </source>
</evidence>
<dbReference type="SMART" id="SM00897">
    <property type="entry name" value="FIST"/>
    <property type="match status" value="1"/>
</dbReference>
<dbReference type="PANTHER" id="PTHR14939">
    <property type="entry name" value="F-BOX ONLY PROTEIN 22"/>
    <property type="match status" value="1"/>
</dbReference>
<reference evidence="8" key="1">
    <citation type="submission" date="2021-04" db="EMBL/GenBank/DDBJ databases">
        <authorList>
            <person name="Zhang D.-C."/>
        </authorList>
    </citation>
    <scope>NUCLEOTIDE SEQUENCE</scope>
    <source>
        <strain evidence="8">CGMCC 1.15697</strain>
    </source>
</reference>
<dbReference type="AlphaFoldDB" id="A0A8J7V330"/>
<evidence type="ECO:0000259" key="6">
    <source>
        <dbReference type="SMART" id="SM00897"/>
    </source>
</evidence>
<evidence type="ECO:0000256" key="5">
    <source>
        <dbReference type="ARBA" id="ARBA00023136"/>
    </source>
</evidence>
<dbReference type="GO" id="GO:0005886">
    <property type="term" value="C:plasma membrane"/>
    <property type="evidence" value="ECO:0007669"/>
    <property type="project" value="UniProtKB-SubCell"/>
</dbReference>
<evidence type="ECO:0000313" key="8">
    <source>
        <dbReference type="EMBL" id="MBP5857955.1"/>
    </source>
</evidence>
<dbReference type="RefSeq" id="WP_210682547.1">
    <property type="nucleotide sequence ID" value="NZ_JAGMWN010000006.1"/>
</dbReference>
<accession>A0A8J7V330</accession>
<keyword evidence="2" id="KW-1003">Cell membrane</keyword>
<keyword evidence="4" id="KW-1133">Transmembrane helix</keyword>
<dbReference type="InterPro" id="IPR016741">
    <property type="entry name" value="UCP018953"/>
</dbReference>
<dbReference type="Proteomes" id="UP000672602">
    <property type="component" value="Unassembled WGS sequence"/>
</dbReference>
<evidence type="ECO:0000256" key="1">
    <source>
        <dbReference type="ARBA" id="ARBA00004651"/>
    </source>
</evidence>
<organism evidence="8 9">
    <name type="scientific">Marivibrio halodurans</name>
    <dbReference type="NCBI Taxonomy" id="2039722"/>
    <lineage>
        <taxon>Bacteria</taxon>
        <taxon>Pseudomonadati</taxon>
        <taxon>Pseudomonadota</taxon>
        <taxon>Alphaproteobacteria</taxon>
        <taxon>Rhodospirillales</taxon>
        <taxon>Rhodospirillaceae</taxon>
        <taxon>Marivibrio</taxon>
    </lineage>
</organism>
<evidence type="ECO:0000313" key="9">
    <source>
        <dbReference type="Proteomes" id="UP000672602"/>
    </source>
</evidence>
<gene>
    <name evidence="8" type="ORF">KAJ83_13125</name>
</gene>
<dbReference type="SMART" id="SM01204">
    <property type="entry name" value="FIST_C"/>
    <property type="match status" value="1"/>
</dbReference>
<keyword evidence="3" id="KW-0812">Transmembrane</keyword>
<feature type="domain" description="FIST" evidence="6">
    <location>
        <begin position="42"/>
        <end position="227"/>
    </location>
</feature>
<dbReference type="PANTHER" id="PTHR14939:SF5">
    <property type="entry name" value="F-BOX ONLY PROTEIN 22"/>
    <property type="match status" value="1"/>
</dbReference>
<keyword evidence="5" id="KW-0472">Membrane</keyword>
<dbReference type="EMBL" id="JAGMWN010000006">
    <property type="protein sequence ID" value="MBP5857955.1"/>
    <property type="molecule type" value="Genomic_DNA"/>
</dbReference>
<evidence type="ECO:0000259" key="7">
    <source>
        <dbReference type="SMART" id="SM01204"/>
    </source>
</evidence>
<keyword evidence="9" id="KW-1185">Reference proteome</keyword>
<feature type="domain" description="FIST C-domain" evidence="7">
    <location>
        <begin position="228"/>
        <end position="369"/>
    </location>
</feature>